<keyword evidence="2" id="KW-0677">Repeat</keyword>
<dbReference type="EMBL" id="KN831966">
    <property type="protein sequence ID" value="KIO05591.1"/>
    <property type="molecule type" value="Genomic_DNA"/>
</dbReference>
<evidence type="ECO:0000256" key="3">
    <source>
        <dbReference type="PROSITE-ProRule" id="PRU00221"/>
    </source>
</evidence>
<dbReference type="InterPro" id="IPR001680">
    <property type="entry name" value="WD40_rpt"/>
</dbReference>
<proteinExistence type="predicted"/>
<accession>A0A0C3PC57</accession>
<dbReference type="OrthoDB" id="3238562at2759"/>
<dbReference type="PROSITE" id="PS00678">
    <property type="entry name" value="WD_REPEATS_1"/>
    <property type="match status" value="1"/>
</dbReference>
<reference evidence="5" key="2">
    <citation type="submission" date="2015-01" db="EMBL/GenBank/DDBJ databases">
        <title>Evolutionary Origins and Diversification of the Mycorrhizal Mutualists.</title>
        <authorList>
            <consortium name="DOE Joint Genome Institute"/>
            <consortium name="Mycorrhizal Genomics Consortium"/>
            <person name="Kohler A."/>
            <person name="Kuo A."/>
            <person name="Nagy L.G."/>
            <person name="Floudas D."/>
            <person name="Copeland A."/>
            <person name="Barry K.W."/>
            <person name="Cichocki N."/>
            <person name="Veneault-Fourrey C."/>
            <person name="LaButti K."/>
            <person name="Lindquist E.A."/>
            <person name="Lipzen A."/>
            <person name="Lundell T."/>
            <person name="Morin E."/>
            <person name="Murat C."/>
            <person name="Riley R."/>
            <person name="Ohm R."/>
            <person name="Sun H."/>
            <person name="Tunlid A."/>
            <person name="Henrissat B."/>
            <person name="Grigoriev I.V."/>
            <person name="Hibbett D.S."/>
            <person name="Martin F."/>
        </authorList>
    </citation>
    <scope>NUCLEOTIDE SEQUENCE [LARGE SCALE GENOMIC DNA]</scope>
    <source>
        <strain evidence="5">Marx 270</strain>
    </source>
</reference>
<protein>
    <submittedName>
        <fullName evidence="4">Uncharacterized protein</fullName>
    </submittedName>
</protein>
<dbReference type="Gene3D" id="2.130.10.10">
    <property type="entry name" value="YVTN repeat-like/Quinoprotein amine dehydrogenase"/>
    <property type="match status" value="1"/>
</dbReference>
<dbReference type="Proteomes" id="UP000054217">
    <property type="component" value="Unassembled WGS sequence"/>
</dbReference>
<keyword evidence="1 3" id="KW-0853">WD repeat</keyword>
<evidence type="ECO:0000256" key="1">
    <source>
        <dbReference type="ARBA" id="ARBA00022574"/>
    </source>
</evidence>
<gene>
    <name evidence="4" type="ORF">M404DRAFT_140938</name>
</gene>
<dbReference type="InterPro" id="IPR015943">
    <property type="entry name" value="WD40/YVTN_repeat-like_dom_sf"/>
</dbReference>
<dbReference type="InterPro" id="IPR011047">
    <property type="entry name" value="Quinoprotein_ADH-like_sf"/>
</dbReference>
<dbReference type="InterPro" id="IPR019775">
    <property type="entry name" value="WD40_repeat_CS"/>
</dbReference>
<dbReference type="PROSITE" id="PS50082">
    <property type="entry name" value="WD_REPEATS_2"/>
    <property type="match status" value="1"/>
</dbReference>
<name>A0A0C3PC57_PISTI</name>
<evidence type="ECO:0000313" key="5">
    <source>
        <dbReference type="Proteomes" id="UP000054217"/>
    </source>
</evidence>
<evidence type="ECO:0000256" key="2">
    <source>
        <dbReference type="ARBA" id="ARBA00022737"/>
    </source>
</evidence>
<reference evidence="4 5" key="1">
    <citation type="submission" date="2014-04" db="EMBL/GenBank/DDBJ databases">
        <authorList>
            <consortium name="DOE Joint Genome Institute"/>
            <person name="Kuo A."/>
            <person name="Kohler A."/>
            <person name="Costa M.D."/>
            <person name="Nagy L.G."/>
            <person name="Floudas D."/>
            <person name="Copeland A."/>
            <person name="Barry K.W."/>
            <person name="Cichocki N."/>
            <person name="Veneault-Fourrey C."/>
            <person name="LaButti K."/>
            <person name="Lindquist E.A."/>
            <person name="Lipzen A."/>
            <person name="Lundell T."/>
            <person name="Morin E."/>
            <person name="Murat C."/>
            <person name="Sun H."/>
            <person name="Tunlid A."/>
            <person name="Henrissat B."/>
            <person name="Grigoriev I.V."/>
            <person name="Hibbett D.S."/>
            <person name="Martin F."/>
            <person name="Nordberg H.P."/>
            <person name="Cantor M.N."/>
            <person name="Hua S.X."/>
        </authorList>
    </citation>
    <scope>NUCLEOTIDE SEQUENCE [LARGE SCALE GENOMIC DNA]</scope>
    <source>
        <strain evidence="4 5">Marx 270</strain>
    </source>
</reference>
<dbReference type="HOGENOM" id="CLU_123678_0_0_1"/>
<keyword evidence="5" id="KW-1185">Reference proteome</keyword>
<dbReference type="SUPFAM" id="SSF50998">
    <property type="entry name" value="Quinoprotein alcohol dehydrogenase-like"/>
    <property type="match status" value="1"/>
</dbReference>
<organism evidence="4 5">
    <name type="scientific">Pisolithus tinctorius Marx 270</name>
    <dbReference type="NCBI Taxonomy" id="870435"/>
    <lineage>
        <taxon>Eukaryota</taxon>
        <taxon>Fungi</taxon>
        <taxon>Dikarya</taxon>
        <taxon>Basidiomycota</taxon>
        <taxon>Agaricomycotina</taxon>
        <taxon>Agaricomycetes</taxon>
        <taxon>Agaricomycetidae</taxon>
        <taxon>Boletales</taxon>
        <taxon>Sclerodermatineae</taxon>
        <taxon>Pisolithaceae</taxon>
        <taxon>Pisolithus</taxon>
    </lineage>
</organism>
<dbReference type="AlphaFoldDB" id="A0A0C3PC57"/>
<dbReference type="InParanoid" id="A0A0C3PC57"/>
<sequence length="161" mass="18654">MRLLQVYPPLSQSRLLGLPISAHFLNRGHTLMIAFLDSREIIAWNVAPWNQLWHQKIRTRIGSMAYHDATKTLLVWNLVDGFDAYRLVDKPNNCLLHFRHFRVKIRRNRICHIQFDLDGKTAITGSDNGRVVIWDISTGQQVQVLHHSKGTYTNHAPKPLN</sequence>
<evidence type="ECO:0000313" key="4">
    <source>
        <dbReference type="EMBL" id="KIO05591.1"/>
    </source>
</evidence>
<dbReference type="STRING" id="870435.A0A0C3PC57"/>
<feature type="repeat" description="WD" evidence="3">
    <location>
        <begin position="103"/>
        <end position="144"/>
    </location>
</feature>